<dbReference type="InterPro" id="IPR007313">
    <property type="entry name" value="FxsA"/>
</dbReference>
<organism evidence="2 3">
    <name type="scientific">Candidatus Lambdaproteobacteria bacterium RIFOXYD2_FULL_56_26</name>
    <dbReference type="NCBI Taxonomy" id="1817773"/>
    <lineage>
        <taxon>Bacteria</taxon>
        <taxon>Pseudomonadati</taxon>
        <taxon>Pseudomonadota</taxon>
        <taxon>Candidatus Lambdaproteobacteria</taxon>
    </lineage>
</organism>
<feature type="transmembrane region" description="Helical" evidence="1">
    <location>
        <begin position="30"/>
        <end position="47"/>
    </location>
</feature>
<dbReference type="AlphaFoldDB" id="A0A1F6H1M0"/>
<evidence type="ECO:0000313" key="3">
    <source>
        <dbReference type="Proteomes" id="UP000177583"/>
    </source>
</evidence>
<dbReference type="NCBIfam" id="NF008528">
    <property type="entry name" value="PRK11463.1-2"/>
    <property type="match status" value="1"/>
</dbReference>
<gene>
    <name evidence="2" type="ORF">A2557_10690</name>
</gene>
<dbReference type="PANTHER" id="PTHR35335">
    <property type="entry name" value="UPF0716 PROTEIN FXSA"/>
    <property type="match status" value="1"/>
</dbReference>
<dbReference type="EMBL" id="MFNF01000005">
    <property type="protein sequence ID" value="OGH04259.1"/>
    <property type="molecule type" value="Genomic_DNA"/>
</dbReference>
<reference evidence="2 3" key="1">
    <citation type="journal article" date="2016" name="Nat. Commun.">
        <title>Thousands of microbial genomes shed light on interconnected biogeochemical processes in an aquifer system.</title>
        <authorList>
            <person name="Anantharaman K."/>
            <person name="Brown C.T."/>
            <person name="Hug L.A."/>
            <person name="Sharon I."/>
            <person name="Castelle C.J."/>
            <person name="Probst A.J."/>
            <person name="Thomas B.C."/>
            <person name="Singh A."/>
            <person name="Wilkins M.J."/>
            <person name="Karaoz U."/>
            <person name="Brodie E.L."/>
            <person name="Williams K.H."/>
            <person name="Hubbard S.S."/>
            <person name="Banfield J.F."/>
        </authorList>
    </citation>
    <scope>NUCLEOTIDE SEQUENCE [LARGE SCALE GENOMIC DNA]</scope>
</reference>
<name>A0A1F6H1M0_9PROT</name>
<dbReference type="Proteomes" id="UP000177583">
    <property type="component" value="Unassembled WGS sequence"/>
</dbReference>
<comment type="caution">
    <text evidence="2">The sequence shown here is derived from an EMBL/GenBank/DDBJ whole genome shotgun (WGS) entry which is preliminary data.</text>
</comment>
<dbReference type="PANTHER" id="PTHR35335:SF1">
    <property type="entry name" value="UPF0716 PROTEIN FXSA"/>
    <property type="match status" value="1"/>
</dbReference>
<sequence length="122" mass="13462">MILFGGALALLLVFVDLTFLLLVTRGTGLWIVALGQGAFSLAGFWFLRKKDLNLLFYLENEWHKGEPVVAELWEEGLVLLGCLCLIAPGFLSDLLGVLILTPSTRTGIKDNLSQLFSLWAKP</sequence>
<keyword evidence="1" id="KW-1133">Transmembrane helix</keyword>
<feature type="transmembrane region" description="Helical" evidence="1">
    <location>
        <begin position="77"/>
        <end position="100"/>
    </location>
</feature>
<keyword evidence="1" id="KW-0812">Transmembrane</keyword>
<accession>A0A1F6H1M0</accession>
<protein>
    <recommendedName>
        <fullName evidence="4">FxsA protein</fullName>
    </recommendedName>
</protein>
<feature type="transmembrane region" description="Helical" evidence="1">
    <location>
        <begin position="6"/>
        <end position="23"/>
    </location>
</feature>
<dbReference type="Pfam" id="PF04186">
    <property type="entry name" value="FxsA"/>
    <property type="match status" value="1"/>
</dbReference>
<evidence type="ECO:0000256" key="1">
    <source>
        <dbReference type="SAM" id="Phobius"/>
    </source>
</evidence>
<dbReference type="GO" id="GO:0016020">
    <property type="term" value="C:membrane"/>
    <property type="evidence" value="ECO:0007669"/>
    <property type="project" value="InterPro"/>
</dbReference>
<proteinExistence type="predicted"/>
<evidence type="ECO:0008006" key="4">
    <source>
        <dbReference type="Google" id="ProtNLM"/>
    </source>
</evidence>
<keyword evidence="1" id="KW-0472">Membrane</keyword>
<evidence type="ECO:0000313" key="2">
    <source>
        <dbReference type="EMBL" id="OGH04259.1"/>
    </source>
</evidence>